<sequence length="69" mass="8494">MNNRHINYTIKQIFELPDKIILVERETQRYDYDFRPKIGDYYTFNLNGRHITTTVERIENNIIFIKKTK</sequence>
<dbReference type="AlphaFoldDB" id="A0A0J7I1L1"/>
<comment type="caution">
    <text evidence="1">The sequence shown here is derived from an EMBL/GenBank/DDBJ whole genome shotgun (WGS) entry which is preliminary data.</text>
</comment>
<organism evidence="1 2">
    <name type="scientific">Chryseobacterium angstadtii</name>
    <dbReference type="NCBI Taxonomy" id="558151"/>
    <lineage>
        <taxon>Bacteria</taxon>
        <taxon>Pseudomonadati</taxon>
        <taxon>Bacteroidota</taxon>
        <taxon>Flavobacteriia</taxon>
        <taxon>Flavobacteriales</taxon>
        <taxon>Weeksellaceae</taxon>
        <taxon>Chryseobacterium group</taxon>
        <taxon>Chryseobacterium</taxon>
    </lineage>
</organism>
<keyword evidence="2" id="KW-1185">Reference proteome</keyword>
<evidence type="ECO:0000313" key="2">
    <source>
        <dbReference type="Proteomes" id="UP000036261"/>
    </source>
</evidence>
<reference evidence="1 2" key="1">
    <citation type="journal article" date="2013" name="Int. J. Syst. Evol. Microbiol.">
        <title>Chryseobacterium angstadtii sp. nov., isolated from a newt tank.</title>
        <authorList>
            <person name="Kirk K.E."/>
            <person name="Hoffman J.A."/>
            <person name="Smith K.A."/>
            <person name="Strahan B.L."/>
            <person name="Failor K.C."/>
            <person name="Krebs J.E."/>
            <person name="Gale A.N."/>
            <person name="Do T.D."/>
            <person name="Sontag T.C."/>
            <person name="Batties A.M."/>
            <person name="Mistiszyn K."/>
            <person name="Newman J.D."/>
        </authorList>
    </citation>
    <scope>NUCLEOTIDE SEQUENCE [LARGE SCALE GENOMIC DNA]</scope>
    <source>
        <strain evidence="1 2">KM</strain>
    </source>
</reference>
<evidence type="ECO:0000313" key="1">
    <source>
        <dbReference type="EMBL" id="KMQ60137.1"/>
    </source>
</evidence>
<dbReference type="EMBL" id="LFND01000006">
    <property type="protein sequence ID" value="KMQ60137.1"/>
    <property type="molecule type" value="Genomic_DNA"/>
</dbReference>
<dbReference type="PATRIC" id="fig|558151.6.peg.3809"/>
<dbReference type="Proteomes" id="UP000036261">
    <property type="component" value="Unassembled WGS sequence"/>
</dbReference>
<name>A0A0J7I1L1_9FLAO</name>
<accession>A0A0J7I1L1</accession>
<proteinExistence type="predicted"/>
<gene>
    <name evidence="1" type="ORF">ACM46_18030</name>
</gene>
<protein>
    <submittedName>
        <fullName evidence="1">Uncharacterized protein</fullName>
    </submittedName>
</protein>